<evidence type="ECO:0000313" key="2">
    <source>
        <dbReference type="EMBL" id="GID13497.1"/>
    </source>
</evidence>
<dbReference type="SUPFAM" id="SSF56219">
    <property type="entry name" value="DNase I-like"/>
    <property type="match status" value="1"/>
</dbReference>
<dbReference type="Pfam" id="PF03372">
    <property type="entry name" value="Exo_endo_phos"/>
    <property type="match status" value="1"/>
</dbReference>
<sequence>MAVRVTVLSYNVHGLKDDRAALYRVVRAARPDVVLVQEAPRRLRWRSRCAELARGCGLYFGAGGGPALGNLVMVGQRVRVLADRPLRFPLRPGRHLRGIAFADCEVGGVRFTAAGTHLSTDSDERLDQADRLAAVLAVQPTPLVVGADLNEPPGGAAWQRLLSADLRDTADGNTATYPASAPHSRLDAVLTDPTTTTVRYEVVADRDTRAASDHLPVLAEITLS</sequence>
<dbReference type="Gene3D" id="3.60.10.10">
    <property type="entry name" value="Endonuclease/exonuclease/phosphatase"/>
    <property type="match status" value="1"/>
</dbReference>
<dbReference type="AlphaFoldDB" id="A0A8J3JBH4"/>
<accession>A0A8J3JBH4</accession>
<organism evidence="2 3">
    <name type="scientific">Actinocatenispora rupis</name>
    <dbReference type="NCBI Taxonomy" id="519421"/>
    <lineage>
        <taxon>Bacteria</taxon>
        <taxon>Bacillati</taxon>
        <taxon>Actinomycetota</taxon>
        <taxon>Actinomycetes</taxon>
        <taxon>Micromonosporales</taxon>
        <taxon>Micromonosporaceae</taxon>
        <taxon>Actinocatenispora</taxon>
    </lineage>
</organism>
<dbReference type="GO" id="GO:0003824">
    <property type="term" value="F:catalytic activity"/>
    <property type="evidence" value="ECO:0007669"/>
    <property type="project" value="InterPro"/>
</dbReference>
<reference evidence="2" key="1">
    <citation type="submission" date="2021-01" db="EMBL/GenBank/DDBJ databases">
        <title>Whole genome shotgun sequence of Actinocatenispora rupis NBRC 107355.</title>
        <authorList>
            <person name="Komaki H."/>
            <person name="Tamura T."/>
        </authorList>
    </citation>
    <scope>NUCLEOTIDE SEQUENCE</scope>
    <source>
        <strain evidence="2">NBRC 107355</strain>
    </source>
</reference>
<proteinExistence type="predicted"/>
<dbReference type="InterPro" id="IPR005135">
    <property type="entry name" value="Endo/exonuclease/phosphatase"/>
</dbReference>
<comment type="caution">
    <text evidence="2">The sequence shown here is derived from an EMBL/GenBank/DDBJ whole genome shotgun (WGS) entry which is preliminary data.</text>
</comment>
<protein>
    <recommendedName>
        <fullName evidence="1">Endonuclease/exonuclease/phosphatase domain-containing protein</fullName>
    </recommendedName>
</protein>
<dbReference type="EMBL" id="BOMB01000024">
    <property type="protein sequence ID" value="GID13497.1"/>
    <property type="molecule type" value="Genomic_DNA"/>
</dbReference>
<evidence type="ECO:0000313" key="3">
    <source>
        <dbReference type="Proteomes" id="UP000612808"/>
    </source>
</evidence>
<feature type="domain" description="Endonuclease/exonuclease/phosphatase" evidence="1">
    <location>
        <begin position="8"/>
        <end position="214"/>
    </location>
</feature>
<evidence type="ECO:0000259" key="1">
    <source>
        <dbReference type="Pfam" id="PF03372"/>
    </source>
</evidence>
<name>A0A8J3JBH4_9ACTN</name>
<gene>
    <name evidence="2" type="ORF">Aru02nite_43860</name>
</gene>
<keyword evidence="3" id="KW-1185">Reference proteome</keyword>
<dbReference type="Proteomes" id="UP000612808">
    <property type="component" value="Unassembled WGS sequence"/>
</dbReference>
<dbReference type="InterPro" id="IPR036691">
    <property type="entry name" value="Endo/exonu/phosph_ase_sf"/>
</dbReference>